<name>A0A3M2IYU3_9CELL</name>
<evidence type="ECO:0000313" key="2">
    <source>
        <dbReference type="EMBL" id="RMI07042.1"/>
    </source>
</evidence>
<feature type="transmembrane region" description="Helical" evidence="1">
    <location>
        <begin position="12"/>
        <end position="33"/>
    </location>
</feature>
<keyword evidence="1" id="KW-0472">Membrane</keyword>
<keyword evidence="3" id="KW-1185">Reference proteome</keyword>
<evidence type="ECO:0000256" key="1">
    <source>
        <dbReference type="SAM" id="Phobius"/>
    </source>
</evidence>
<keyword evidence="1" id="KW-1133">Transmembrane helix</keyword>
<proteinExistence type="predicted"/>
<feature type="transmembrane region" description="Helical" evidence="1">
    <location>
        <begin position="65"/>
        <end position="82"/>
    </location>
</feature>
<reference evidence="2 3" key="1">
    <citation type="submission" date="2018-10" db="EMBL/GenBank/DDBJ databases">
        <title>Isolation, diversity and antifungal activity of actinobacteria from wheat.</title>
        <authorList>
            <person name="Han C."/>
        </authorList>
    </citation>
    <scope>NUCLEOTIDE SEQUENCE [LARGE SCALE GENOMIC DNA]</scope>
    <source>
        <strain evidence="2 3">NEAU-YY56</strain>
    </source>
</reference>
<accession>A0A3M2IYU3</accession>
<organism evidence="2 3">
    <name type="scientific">Cellulomonas triticagri</name>
    <dbReference type="NCBI Taxonomy" id="2483352"/>
    <lineage>
        <taxon>Bacteria</taxon>
        <taxon>Bacillati</taxon>
        <taxon>Actinomycetota</taxon>
        <taxon>Actinomycetes</taxon>
        <taxon>Micrococcales</taxon>
        <taxon>Cellulomonadaceae</taxon>
        <taxon>Cellulomonas</taxon>
    </lineage>
</organism>
<feature type="transmembrane region" description="Helical" evidence="1">
    <location>
        <begin position="39"/>
        <end position="58"/>
    </location>
</feature>
<sequence length="205" mass="19541">MTTSAPSGAQRAISWSWARLGLGVVQAIPATLVVPHDPVAGLALAVGVLPAAAAGLAVRRRARRGLLLVGGVAAVALVLGAVSAAVSAVLAVVVLVGLCLASGSATTRLPRPVAALVTGLGLALVGAGFSLDPGAALAAGGLIVVGSAYSWLVTLAWPDTAAPAPGAPAAVPAPAPDPGAARRYGRQLAVVGGLAATAGLASGVD</sequence>
<dbReference type="AlphaFoldDB" id="A0A3M2IYU3"/>
<keyword evidence="1" id="KW-0812">Transmembrane</keyword>
<feature type="transmembrane region" description="Helical" evidence="1">
    <location>
        <begin position="113"/>
        <end position="131"/>
    </location>
</feature>
<feature type="transmembrane region" description="Helical" evidence="1">
    <location>
        <begin position="88"/>
        <end position="106"/>
    </location>
</feature>
<feature type="non-terminal residue" evidence="2">
    <location>
        <position position="205"/>
    </location>
</feature>
<protein>
    <submittedName>
        <fullName evidence="2">FUSC family protein</fullName>
    </submittedName>
</protein>
<feature type="transmembrane region" description="Helical" evidence="1">
    <location>
        <begin position="137"/>
        <end position="157"/>
    </location>
</feature>
<dbReference type="EMBL" id="RFFI01000081">
    <property type="protein sequence ID" value="RMI07042.1"/>
    <property type="molecule type" value="Genomic_DNA"/>
</dbReference>
<gene>
    <name evidence="2" type="ORF">EBM89_13980</name>
</gene>
<dbReference type="Proteomes" id="UP000269289">
    <property type="component" value="Unassembled WGS sequence"/>
</dbReference>
<comment type="caution">
    <text evidence="2">The sequence shown here is derived from an EMBL/GenBank/DDBJ whole genome shotgun (WGS) entry which is preliminary data.</text>
</comment>
<evidence type="ECO:0000313" key="3">
    <source>
        <dbReference type="Proteomes" id="UP000269289"/>
    </source>
</evidence>